<dbReference type="Proteomes" id="UP000198512">
    <property type="component" value="Unassembled WGS sequence"/>
</dbReference>
<evidence type="ECO:0000256" key="9">
    <source>
        <dbReference type="ARBA" id="ARBA00023136"/>
    </source>
</evidence>
<comment type="function">
    <text evidence="10">Inner membrane component of the type II secretion system required for the energy-dependent secretion of extracellular factors such as proteases and toxins from the periplasm.</text>
</comment>
<dbReference type="InterPro" id="IPR007812">
    <property type="entry name" value="T2SS_protein-GspL"/>
</dbReference>
<proteinExistence type="inferred from homology"/>
<dbReference type="PIRSF" id="PIRSF015761">
    <property type="entry name" value="Protein_L"/>
    <property type="match status" value="1"/>
</dbReference>
<comment type="subcellular location">
    <subcellularLocation>
        <location evidence="1">Cell inner membrane</location>
        <topology evidence="1">Single-pass membrane protein</topology>
    </subcellularLocation>
</comment>
<evidence type="ECO:0000256" key="3">
    <source>
        <dbReference type="ARBA" id="ARBA00022448"/>
    </source>
</evidence>
<keyword evidence="8" id="KW-1133">Transmembrane helix</keyword>
<dbReference type="SUPFAM" id="SSF53067">
    <property type="entry name" value="Actin-like ATPase domain"/>
    <property type="match status" value="1"/>
</dbReference>
<sequence>MNLSCVFLPPAACAGVDVQLPVRQVRAGQSQTLPFAEACAEQQSGWTLVLPVEAVTACAVHLPTRKARWLRQALPFAVEEQLADDIEQLHLALGELLADGRYRVYALRRAWLSDWLAVCPTPPGRILMDADCLPDEGTQLLWLDGRWLLGGSTQTRLALDPEAWGSLADRYPRPHCCVQAGADVQPLAADQVLQLDDAHLWLAGQARGTNLAQGDFAPATQDVRWQSLRPLLALLGLWLVLQWGFNLAQGWHLQREADAYADASAALYRELFPQDHRLVNLRAQFDQHLSEAGAGQSGLLSQLDTIGALLGAQVQVEQLDYRSTPGELSLQVTAPGFAELEQLRERLQGADMAVQLGAASREANGVSARLVIGG</sequence>
<evidence type="ECO:0000256" key="8">
    <source>
        <dbReference type="ARBA" id="ARBA00022989"/>
    </source>
</evidence>
<evidence type="ECO:0000313" key="13">
    <source>
        <dbReference type="EMBL" id="SER39553.1"/>
    </source>
</evidence>
<evidence type="ECO:0000259" key="11">
    <source>
        <dbReference type="Pfam" id="PF05134"/>
    </source>
</evidence>
<keyword evidence="3 10" id="KW-0813">Transport</keyword>
<dbReference type="InterPro" id="IPR025691">
    <property type="entry name" value="GspL_pp_dom"/>
</dbReference>
<dbReference type="Gene3D" id="3.30.1360.100">
    <property type="entry name" value="General secretion pathway protein M, EpsM"/>
    <property type="match status" value="1"/>
</dbReference>
<organism evidence="13 14">
    <name type="scientific">Pseudomonas cuatrocienegasensis</name>
    <dbReference type="NCBI Taxonomy" id="543360"/>
    <lineage>
        <taxon>Bacteria</taxon>
        <taxon>Pseudomonadati</taxon>
        <taxon>Pseudomonadota</taxon>
        <taxon>Gammaproteobacteria</taxon>
        <taxon>Pseudomonadales</taxon>
        <taxon>Pseudomonadaceae</taxon>
        <taxon>Pseudomonas</taxon>
    </lineage>
</organism>
<keyword evidence="9" id="KW-0472">Membrane</keyword>
<keyword evidence="6" id="KW-0812">Transmembrane</keyword>
<dbReference type="InterPro" id="IPR024230">
    <property type="entry name" value="GspL_cyto_dom"/>
</dbReference>
<keyword evidence="4" id="KW-1003">Cell membrane</keyword>
<dbReference type="CDD" id="cd24017">
    <property type="entry name" value="ASKHA_T2SSL_N"/>
    <property type="match status" value="1"/>
</dbReference>
<evidence type="ECO:0000256" key="1">
    <source>
        <dbReference type="ARBA" id="ARBA00004377"/>
    </source>
</evidence>
<evidence type="ECO:0000256" key="10">
    <source>
        <dbReference type="PIRNR" id="PIRNR015761"/>
    </source>
</evidence>
<evidence type="ECO:0000259" key="12">
    <source>
        <dbReference type="Pfam" id="PF12693"/>
    </source>
</evidence>
<reference evidence="13 14" key="1">
    <citation type="submission" date="2016-10" db="EMBL/GenBank/DDBJ databases">
        <authorList>
            <person name="Varghese N."/>
            <person name="Submissions S."/>
        </authorList>
    </citation>
    <scope>NUCLEOTIDE SEQUENCE [LARGE SCALE GENOMIC DNA]</scope>
    <source>
        <strain evidence="13 14">CIP 109853</strain>
    </source>
</reference>
<name>A0ABY1BQQ7_9PSED</name>
<feature type="domain" description="GspL cytoplasmic actin-ATPase-like" evidence="11">
    <location>
        <begin position="27"/>
        <end position="218"/>
    </location>
</feature>
<dbReference type="EMBL" id="FOFP01000027">
    <property type="protein sequence ID" value="SER39553.1"/>
    <property type="molecule type" value="Genomic_DNA"/>
</dbReference>
<evidence type="ECO:0000256" key="7">
    <source>
        <dbReference type="ARBA" id="ARBA00022927"/>
    </source>
</evidence>
<dbReference type="RefSeq" id="WP_069521722.1">
    <property type="nucleotide sequence ID" value="NZ_FOFP01000027.1"/>
</dbReference>
<evidence type="ECO:0000256" key="5">
    <source>
        <dbReference type="ARBA" id="ARBA00022519"/>
    </source>
</evidence>
<gene>
    <name evidence="13" type="ORF">SAMN05216600_12716</name>
</gene>
<keyword evidence="14" id="KW-1185">Reference proteome</keyword>
<dbReference type="Pfam" id="PF12693">
    <property type="entry name" value="GspL_C"/>
    <property type="match status" value="1"/>
</dbReference>
<comment type="similarity">
    <text evidence="2 10">Belongs to the GSP L family.</text>
</comment>
<dbReference type="Gene3D" id="3.30.420.380">
    <property type="match status" value="1"/>
</dbReference>
<comment type="caution">
    <text evidence="13">The sequence shown here is derived from an EMBL/GenBank/DDBJ whole genome shotgun (WGS) entry which is preliminary data.</text>
</comment>
<accession>A0ABY1BQQ7</accession>
<feature type="domain" description="GspL periplasmic" evidence="12">
    <location>
        <begin position="225"/>
        <end position="373"/>
    </location>
</feature>
<protein>
    <recommendedName>
        <fullName evidence="10">Type II secretion system protein L</fullName>
        <shortName evidence="10">T2SS protein L</shortName>
    </recommendedName>
</protein>
<dbReference type="NCBIfam" id="TIGR01709">
    <property type="entry name" value="typeII_sec_gspL"/>
    <property type="match status" value="1"/>
</dbReference>
<evidence type="ECO:0000256" key="4">
    <source>
        <dbReference type="ARBA" id="ARBA00022475"/>
    </source>
</evidence>
<evidence type="ECO:0000313" key="14">
    <source>
        <dbReference type="Proteomes" id="UP000198512"/>
    </source>
</evidence>
<evidence type="ECO:0000256" key="2">
    <source>
        <dbReference type="ARBA" id="ARBA00005318"/>
    </source>
</evidence>
<evidence type="ECO:0000256" key="6">
    <source>
        <dbReference type="ARBA" id="ARBA00022692"/>
    </source>
</evidence>
<keyword evidence="5" id="KW-0997">Cell inner membrane</keyword>
<dbReference type="Pfam" id="PF05134">
    <property type="entry name" value="T2SSL"/>
    <property type="match status" value="1"/>
</dbReference>
<dbReference type="InterPro" id="IPR043129">
    <property type="entry name" value="ATPase_NBD"/>
</dbReference>
<keyword evidence="7 10" id="KW-0653">Protein transport</keyword>